<dbReference type="InterPro" id="IPR028098">
    <property type="entry name" value="Glyco_trans_4-like_N"/>
</dbReference>
<dbReference type="SUPFAM" id="SSF53756">
    <property type="entry name" value="UDP-Glycosyltransferase/glycogen phosphorylase"/>
    <property type="match status" value="1"/>
</dbReference>
<dbReference type="Pfam" id="PF13692">
    <property type="entry name" value="Glyco_trans_1_4"/>
    <property type="match status" value="1"/>
</dbReference>
<evidence type="ECO:0000259" key="1">
    <source>
        <dbReference type="Pfam" id="PF13439"/>
    </source>
</evidence>
<organism evidence="2 3">
    <name type="scientific">Belnapia arida</name>
    <dbReference type="NCBI Taxonomy" id="2804533"/>
    <lineage>
        <taxon>Bacteria</taxon>
        <taxon>Pseudomonadati</taxon>
        <taxon>Pseudomonadota</taxon>
        <taxon>Alphaproteobacteria</taxon>
        <taxon>Acetobacterales</taxon>
        <taxon>Roseomonadaceae</taxon>
        <taxon>Belnapia</taxon>
    </lineage>
</organism>
<name>A0ABS1U6G8_9PROT</name>
<proteinExistence type="predicted"/>
<dbReference type="Gene3D" id="3.40.50.2000">
    <property type="entry name" value="Glycogen Phosphorylase B"/>
    <property type="match status" value="2"/>
</dbReference>
<accession>A0ABS1U6G8</accession>
<dbReference type="PANTHER" id="PTHR45947">
    <property type="entry name" value="SULFOQUINOVOSYL TRANSFERASE SQD2"/>
    <property type="match status" value="1"/>
</dbReference>
<protein>
    <submittedName>
        <fullName evidence="2">Glycosyltransferase family 1 protein</fullName>
    </submittedName>
</protein>
<feature type="domain" description="Glycosyltransferase subfamily 4-like N-terminal" evidence="1">
    <location>
        <begin position="41"/>
        <end position="193"/>
    </location>
</feature>
<evidence type="ECO:0000313" key="3">
    <source>
        <dbReference type="Proteomes" id="UP000660885"/>
    </source>
</evidence>
<dbReference type="InterPro" id="IPR050194">
    <property type="entry name" value="Glycosyltransferase_grp1"/>
</dbReference>
<keyword evidence="3" id="KW-1185">Reference proteome</keyword>
<dbReference type="CDD" id="cd03814">
    <property type="entry name" value="GT4-like"/>
    <property type="match status" value="1"/>
</dbReference>
<dbReference type="EMBL" id="JAETWB010000012">
    <property type="protein sequence ID" value="MBL6080270.1"/>
    <property type="molecule type" value="Genomic_DNA"/>
</dbReference>
<gene>
    <name evidence="2" type="ORF">JMJ56_19820</name>
</gene>
<comment type="caution">
    <text evidence="2">The sequence shown here is derived from an EMBL/GenBank/DDBJ whole genome shotgun (WGS) entry which is preliminary data.</text>
</comment>
<sequence>MPRPSAWPSPVPDQPVTLAEAPAKSAPLRLLIVTDAWAPQVNGVVRTLSTMAEMLRANGDTVEVIGPNRFRSIPTPGYKEIRLAIAPRRKLMQIVDAYMPCAVHIATEGPLGWAMRRICLRRNWPFTTAFHTKFAEYMEARARIPAAWSWRVLRRFHAPAQAVMAATPSLRRDLAARGFAKVRPWTRGVDLSRFQPEPREPFEGLPRPIFLYAGRVAVEKNIAAFLSLDLPGSKVVIGDGPQRAELEQRFPGAHFLGYRENGVLARSYAGADVFVFPSRTDTFGLVLLEALASGTPVAAFPVTGPLDVVTDQRVGVLDENLRAACLAALECSREAARAHAEAFSWDASMAQFRETLVRFNS</sequence>
<evidence type="ECO:0000313" key="2">
    <source>
        <dbReference type="EMBL" id="MBL6080270.1"/>
    </source>
</evidence>
<dbReference type="Pfam" id="PF13439">
    <property type="entry name" value="Glyco_transf_4"/>
    <property type="match status" value="1"/>
</dbReference>
<dbReference type="Proteomes" id="UP000660885">
    <property type="component" value="Unassembled WGS sequence"/>
</dbReference>
<dbReference type="PANTHER" id="PTHR45947:SF3">
    <property type="entry name" value="SULFOQUINOVOSYL TRANSFERASE SQD2"/>
    <property type="match status" value="1"/>
</dbReference>
<reference evidence="2 3" key="1">
    <citation type="submission" date="2021-01" db="EMBL/GenBank/DDBJ databases">
        <title>Belnapia mucosa sp. nov. and Belnapia arida sp. nov., isolated from the Tabernas Desert (Almeria, Spain).</title>
        <authorList>
            <person name="Molina-Menor E."/>
            <person name="Vidal-Verdu A."/>
            <person name="Calonge A."/>
            <person name="Satari L."/>
            <person name="Pereto J."/>
            <person name="Porcar M."/>
        </authorList>
    </citation>
    <scope>NUCLEOTIDE SEQUENCE [LARGE SCALE GENOMIC DNA]</scope>
    <source>
        <strain evidence="2 3">T18</strain>
    </source>
</reference>